<evidence type="ECO:0000256" key="5">
    <source>
        <dbReference type="ARBA" id="ARBA00023295"/>
    </source>
</evidence>
<evidence type="ECO:0000256" key="4">
    <source>
        <dbReference type="ARBA" id="ARBA00022801"/>
    </source>
</evidence>
<evidence type="ECO:0000259" key="9">
    <source>
        <dbReference type="Pfam" id="PF02838"/>
    </source>
</evidence>
<feature type="domain" description="Beta-hexosaminidase bacterial type N-terminal" evidence="9">
    <location>
        <begin position="12"/>
        <end position="52"/>
    </location>
</feature>
<dbReference type="PANTHER" id="PTHR22600:SF57">
    <property type="entry name" value="BETA-N-ACETYLHEXOSAMINIDASE"/>
    <property type="match status" value="1"/>
</dbReference>
<feature type="domain" description="Glycoside hydrolase family 20 catalytic" evidence="8">
    <location>
        <begin position="289"/>
        <end position="423"/>
    </location>
</feature>
<gene>
    <name evidence="10" type="ORF">F6W96_08645</name>
</gene>
<dbReference type="Pfam" id="PF02838">
    <property type="entry name" value="Glyco_hydro_20b"/>
    <property type="match status" value="1"/>
</dbReference>
<evidence type="ECO:0000256" key="7">
    <source>
        <dbReference type="SAM" id="MobiDB-lite"/>
    </source>
</evidence>
<feature type="compositionally biased region" description="Basic and acidic residues" evidence="7">
    <location>
        <begin position="57"/>
        <end position="87"/>
    </location>
</feature>
<evidence type="ECO:0000256" key="2">
    <source>
        <dbReference type="ARBA" id="ARBA00006285"/>
    </source>
</evidence>
<dbReference type="GO" id="GO:0005975">
    <property type="term" value="P:carbohydrate metabolic process"/>
    <property type="evidence" value="ECO:0007669"/>
    <property type="project" value="InterPro"/>
</dbReference>
<sequence length="473" mass="53478">MAHPHRHTPGPHPSPEGYRLTITPTAITLHTADPAGESHAHQTLRQLLGPNAFRAAPIDHRHPGTPHDRHPRTPHDRHPGMPHDRHPGTPLAGIPCGIIEDYPRFRWRGCLLDVARNFRTKAEVLRFVDLLAAHKFNVLHLHLTDDQGWRIEVPEFPRLTEIGSWRTGSMVGRHDGPERDGRPHGGYYTTDDLREIVAYAAERAITVVPEIDIPGHARAAIAAYPELGPESTEPWEVWTSWGISTSLLAPGDRARDFFRRVFDHVLTVFPSEVICLGGDEVPGATVEHGRFVADMARYLADRGRRAMGWDEVLDAESLPPMVIGAWRDEEVAARALDAGHEVVLCPETRLYLDHRQSDHPDEPIPVGYLRTLEDVYRYRPAPDDPRVLGIQAQVWSEHLDTVRRVDYATFPRLCAIAEIAWSPPGTDYAEFLSRLREHHLPRLDALGVEYRPLDGPHPWQTRPDVPRTAHRPR</sequence>
<name>A0A6G9ZG47_9NOCA</name>
<dbReference type="PRINTS" id="PR00738">
    <property type="entry name" value="GLHYDRLASE20"/>
</dbReference>
<organism evidence="10 11">
    <name type="scientific">Nocardia terpenica</name>
    <dbReference type="NCBI Taxonomy" id="455432"/>
    <lineage>
        <taxon>Bacteria</taxon>
        <taxon>Bacillati</taxon>
        <taxon>Actinomycetota</taxon>
        <taxon>Actinomycetes</taxon>
        <taxon>Mycobacteriales</taxon>
        <taxon>Nocardiaceae</taxon>
        <taxon>Nocardia</taxon>
    </lineage>
</organism>
<proteinExistence type="inferred from homology"/>
<comment type="catalytic activity">
    <reaction evidence="1">
        <text>Hydrolysis of terminal non-reducing N-acetyl-D-hexosamine residues in N-acetyl-beta-D-hexosaminides.</text>
        <dbReference type="EC" id="3.2.1.52"/>
    </reaction>
</comment>
<dbReference type="EC" id="3.2.1.52" evidence="3"/>
<keyword evidence="4 10" id="KW-0378">Hydrolase</keyword>
<feature type="region of interest" description="Disordered" evidence="7">
    <location>
        <begin position="454"/>
        <end position="473"/>
    </location>
</feature>
<dbReference type="Pfam" id="PF00728">
    <property type="entry name" value="Glyco_hydro_20"/>
    <property type="match status" value="2"/>
</dbReference>
<dbReference type="GO" id="GO:0016020">
    <property type="term" value="C:membrane"/>
    <property type="evidence" value="ECO:0007669"/>
    <property type="project" value="TreeGrafter"/>
</dbReference>
<keyword evidence="5" id="KW-0326">Glycosidase</keyword>
<dbReference type="InterPro" id="IPR029018">
    <property type="entry name" value="Hex-like_dom2"/>
</dbReference>
<dbReference type="SUPFAM" id="SSF55545">
    <property type="entry name" value="beta-N-acetylhexosaminidase-like domain"/>
    <property type="match status" value="1"/>
</dbReference>
<dbReference type="CDD" id="cd06563">
    <property type="entry name" value="GH20_chitobiase-like"/>
    <property type="match status" value="1"/>
</dbReference>
<dbReference type="Gene3D" id="3.20.20.80">
    <property type="entry name" value="Glycosidases"/>
    <property type="match status" value="1"/>
</dbReference>
<dbReference type="InterPro" id="IPR015882">
    <property type="entry name" value="HEX_bac_N"/>
</dbReference>
<feature type="region of interest" description="Disordered" evidence="7">
    <location>
        <begin position="55"/>
        <end position="88"/>
    </location>
</feature>
<evidence type="ECO:0000256" key="3">
    <source>
        <dbReference type="ARBA" id="ARBA00012663"/>
    </source>
</evidence>
<dbReference type="Proteomes" id="UP000500953">
    <property type="component" value="Chromosome"/>
</dbReference>
<dbReference type="AlphaFoldDB" id="A0A6G9ZG47"/>
<evidence type="ECO:0000256" key="1">
    <source>
        <dbReference type="ARBA" id="ARBA00001231"/>
    </source>
</evidence>
<reference evidence="10 11" key="1">
    <citation type="journal article" date="2019" name="ACS Chem. Biol.">
        <title>Identification and Mobilization of a Cryptic Antibiotic Biosynthesis Gene Locus from a Human-Pathogenic Nocardia Isolate.</title>
        <authorList>
            <person name="Herisse M."/>
            <person name="Ishida K."/>
            <person name="Porter J.L."/>
            <person name="Howden B."/>
            <person name="Hertweck C."/>
            <person name="Stinear T.P."/>
            <person name="Pidot S.J."/>
        </authorList>
    </citation>
    <scope>NUCLEOTIDE SEQUENCE [LARGE SCALE GENOMIC DNA]</scope>
    <source>
        <strain evidence="10 11">AUSMDU00012715</strain>
    </source>
</reference>
<dbReference type="GO" id="GO:0004563">
    <property type="term" value="F:beta-N-acetylhexosaminidase activity"/>
    <property type="evidence" value="ECO:0007669"/>
    <property type="project" value="UniProtKB-EC"/>
</dbReference>
<dbReference type="SUPFAM" id="SSF51445">
    <property type="entry name" value="(Trans)glycosidases"/>
    <property type="match status" value="1"/>
</dbReference>
<evidence type="ECO:0000313" key="10">
    <source>
        <dbReference type="EMBL" id="QIS24076.1"/>
    </source>
</evidence>
<dbReference type="InterPro" id="IPR025705">
    <property type="entry name" value="Beta_hexosaminidase_sua/sub"/>
</dbReference>
<protein>
    <recommendedName>
        <fullName evidence="3">beta-N-acetylhexosaminidase</fullName>
        <ecNumber evidence="3">3.2.1.52</ecNumber>
    </recommendedName>
</protein>
<dbReference type="PANTHER" id="PTHR22600">
    <property type="entry name" value="BETA-HEXOSAMINIDASE"/>
    <property type="match status" value="1"/>
</dbReference>
<feature type="domain" description="Glycoside hydrolase family 20 catalytic" evidence="8">
    <location>
        <begin position="105"/>
        <end position="282"/>
    </location>
</feature>
<comment type="similarity">
    <text evidence="2">Belongs to the glycosyl hydrolase 20 family.</text>
</comment>
<feature type="active site" description="Proton donor" evidence="6">
    <location>
        <position position="280"/>
    </location>
</feature>
<dbReference type="GO" id="GO:0030203">
    <property type="term" value="P:glycosaminoglycan metabolic process"/>
    <property type="evidence" value="ECO:0007669"/>
    <property type="project" value="TreeGrafter"/>
</dbReference>
<evidence type="ECO:0000313" key="11">
    <source>
        <dbReference type="Proteomes" id="UP000500953"/>
    </source>
</evidence>
<accession>A0A6G9ZG47</accession>
<evidence type="ECO:0000259" key="8">
    <source>
        <dbReference type="Pfam" id="PF00728"/>
    </source>
</evidence>
<dbReference type="InterPro" id="IPR017853">
    <property type="entry name" value="GH"/>
</dbReference>
<evidence type="ECO:0000256" key="6">
    <source>
        <dbReference type="PIRSR" id="PIRSR625705-1"/>
    </source>
</evidence>
<dbReference type="InterPro" id="IPR015883">
    <property type="entry name" value="Glyco_hydro_20_cat"/>
</dbReference>
<dbReference type="EMBL" id="CP046173">
    <property type="protein sequence ID" value="QIS24076.1"/>
    <property type="molecule type" value="Genomic_DNA"/>
</dbReference>
<dbReference type="Gene3D" id="3.30.379.10">
    <property type="entry name" value="Chitobiase/beta-hexosaminidase domain 2-like"/>
    <property type="match status" value="1"/>
</dbReference>